<name>A0A6A4R1K8_LUPAL</name>
<sequence length="58" mass="7078">MTSNSTRKLSYQMLRPETRSDDERERMALRSKSWSRFRKIPIRKRFTMEAKGEAFLCY</sequence>
<evidence type="ECO:0000313" key="3">
    <source>
        <dbReference type="Proteomes" id="UP000447434"/>
    </source>
</evidence>
<comment type="caution">
    <text evidence="2">The sequence shown here is derived from an EMBL/GenBank/DDBJ whole genome shotgun (WGS) entry which is preliminary data.</text>
</comment>
<dbReference type="EMBL" id="WOCE01000002">
    <property type="protein sequence ID" value="KAE9619897.1"/>
    <property type="molecule type" value="Genomic_DNA"/>
</dbReference>
<gene>
    <name evidence="2" type="ORF">Lalb_Chr02g0158131</name>
</gene>
<evidence type="ECO:0000256" key="1">
    <source>
        <dbReference type="SAM" id="MobiDB-lite"/>
    </source>
</evidence>
<evidence type="ECO:0000313" key="2">
    <source>
        <dbReference type="EMBL" id="KAE9619897.1"/>
    </source>
</evidence>
<protein>
    <submittedName>
        <fullName evidence="2">Uncharacterized protein</fullName>
    </submittedName>
</protein>
<dbReference type="AlphaFoldDB" id="A0A6A4R1K8"/>
<feature type="compositionally biased region" description="Basic and acidic residues" evidence="1">
    <location>
        <begin position="16"/>
        <end position="25"/>
    </location>
</feature>
<accession>A0A6A4R1K8</accession>
<dbReference type="Proteomes" id="UP000447434">
    <property type="component" value="Chromosome 2"/>
</dbReference>
<proteinExistence type="predicted"/>
<reference evidence="3" key="1">
    <citation type="journal article" date="2020" name="Nat. Commun.">
        <title>Genome sequence of the cluster root forming white lupin.</title>
        <authorList>
            <person name="Hufnagel B."/>
            <person name="Marques A."/>
            <person name="Soriano A."/>
            <person name="Marques L."/>
            <person name="Divol F."/>
            <person name="Doumas P."/>
            <person name="Sallet E."/>
            <person name="Mancinotti D."/>
            <person name="Carrere S."/>
            <person name="Marande W."/>
            <person name="Arribat S."/>
            <person name="Keller J."/>
            <person name="Huneau C."/>
            <person name="Blein T."/>
            <person name="Aime D."/>
            <person name="Laguerre M."/>
            <person name="Taylor J."/>
            <person name="Schubert V."/>
            <person name="Nelson M."/>
            <person name="Geu-Flores F."/>
            <person name="Crespi M."/>
            <person name="Gallardo-Guerrero K."/>
            <person name="Delaux P.-M."/>
            <person name="Salse J."/>
            <person name="Berges H."/>
            <person name="Guyot R."/>
            <person name="Gouzy J."/>
            <person name="Peret B."/>
        </authorList>
    </citation>
    <scope>NUCLEOTIDE SEQUENCE [LARGE SCALE GENOMIC DNA]</scope>
    <source>
        <strain evidence="3">cv. Amiga</strain>
    </source>
</reference>
<keyword evidence="3" id="KW-1185">Reference proteome</keyword>
<feature type="region of interest" description="Disordered" evidence="1">
    <location>
        <begin position="1"/>
        <end position="25"/>
    </location>
</feature>
<organism evidence="2 3">
    <name type="scientific">Lupinus albus</name>
    <name type="common">White lupine</name>
    <name type="synonym">Lupinus termis</name>
    <dbReference type="NCBI Taxonomy" id="3870"/>
    <lineage>
        <taxon>Eukaryota</taxon>
        <taxon>Viridiplantae</taxon>
        <taxon>Streptophyta</taxon>
        <taxon>Embryophyta</taxon>
        <taxon>Tracheophyta</taxon>
        <taxon>Spermatophyta</taxon>
        <taxon>Magnoliopsida</taxon>
        <taxon>eudicotyledons</taxon>
        <taxon>Gunneridae</taxon>
        <taxon>Pentapetalae</taxon>
        <taxon>rosids</taxon>
        <taxon>fabids</taxon>
        <taxon>Fabales</taxon>
        <taxon>Fabaceae</taxon>
        <taxon>Papilionoideae</taxon>
        <taxon>50 kb inversion clade</taxon>
        <taxon>genistoids sensu lato</taxon>
        <taxon>core genistoids</taxon>
        <taxon>Genisteae</taxon>
        <taxon>Lupinus</taxon>
    </lineage>
</organism>